<evidence type="ECO:0000256" key="1">
    <source>
        <dbReference type="SAM" id="MobiDB-lite"/>
    </source>
</evidence>
<proteinExistence type="predicted"/>
<keyword evidence="3" id="KW-1185">Reference proteome</keyword>
<comment type="caution">
    <text evidence="2">The sequence shown here is derived from an EMBL/GenBank/DDBJ whole genome shotgun (WGS) entry which is preliminary data.</text>
</comment>
<dbReference type="Proteomes" id="UP000823775">
    <property type="component" value="Unassembled WGS sequence"/>
</dbReference>
<sequence>MQHSRIYPNLWKIPKNMANYEETSMKFAKKSPQQGKPHHGGRKSKPRARPPLAMELAPRAVDDRLK</sequence>
<evidence type="ECO:0000313" key="3">
    <source>
        <dbReference type="Proteomes" id="UP000823775"/>
    </source>
</evidence>
<feature type="region of interest" description="Disordered" evidence="1">
    <location>
        <begin position="25"/>
        <end position="66"/>
    </location>
</feature>
<gene>
    <name evidence="2" type="ORF">HAX54_028395</name>
</gene>
<accession>A0ABS8S9J1</accession>
<dbReference type="EMBL" id="JACEIK010000349">
    <property type="protein sequence ID" value="MCD7455497.1"/>
    <property type="molecule type" value="Genomic_DNA"/>
</dbReference>
<name>A0ABS8S9J1_DATST</name>
<reference evidence="2 3" key="1">
    <citation type="journal article" date="2021" name="BMC Genomics">
        <title>Datura genome reveals duplications of psychoactive alkaloid biosynthetic genes and high mutation rate following tissue culture.</title>
        <authorList>
            <person name="Rajewski A."/>
            <person name="Carter-House D."/>
            <person name="Stajich J."/>
            <person name="Litt A."/>
        </authorList>
    </citation>
    <scope>NUCLEOTIDE SEQUENCE [LARGE SCALE GENOMIC DNA]</scope>
    <source>
        <strain evidence="2">AR-01</strain>
    </source>
</reference>
<protein>
    <submittedName>
        <fullName evidence="2">Uncharacterized protein</fullName>
    </submittedName>
</protein>
<evidence type="ECO:0000313" key="2">
    <source>
        <dbReference type="EMBL" id="MCD7455497.1"/>
    </source>
</evidence>
<organism evidence="2 3">
    <name type="scientific">Datura stramonium</name>
    <name type="common">Jimsonweed</name>
    <name type="synonym">Common thornapple</name>
    <dbReference type="NCBI Taxonomy" id="4076"/>
    <lineage>
        <taxon>Eukaryota</taxon>
        <taxon>Viridiplantae</taxon>
        <taxon>Streptophyta</taxon>
        <taxon>Embryophyta</taxon>
        <taxon>Tracheophyta</taxon>
        <taxon>Spermatophyta</taxon>
        <taxon>Magnoliopsida</taxon>
        <taxon>eudicotyledons</taxon>
        <taxon>Gunneridae</taxon>
        <taxon>Pentapetalae</taxon>
        <taxon>asterids</taxon>
        <taxon>lamiids</taxon>
        <taxon>Solanales</taxon>
        <taxon>Solanaceae</taxon>
        <taxon>Solanoideae</taxon>
        <taxon>Datureae</taxon>
        <taxon>Datura</taxon>
    </lineage>
</organism>
<feature type="compositionally biased region" description="Basic residues" evidence="1">
    <location>
        <begin position="36"/>
        <end position="48"/>
    </location>
</feature>